<name>A5ZYQ7_9FIRM</name>
<comment type="caution">
    <text evidence="1">The sequence shown here is derived from an EMBL/GenBank/DDBJ whole genome shotgun (WGS) entry which is preliminary data.</text>
</comment>
<reference evidence="1 2" key="1">
    <citation type="submission" date="2007-03" db="EMBL/GenBank/DDBJ databases">
        <authorList>
            <person name="Fulton L."/>
            <person name="Clifton S."/>
            <person name="Fulton B."/>
            <person name="Xu J."/>
            <person name="Minx P."/>
            <person name="Pepin K.H."/>
            <person name="Johnson M."/>
            <person name="Thiruvilangam P."/>
            <person name="Bhonagiri V."/>
            <person name="Nash W.E."/>
            <person name="Mardis E.R."/>
            <person name="Wilson R.K."/>
        </authorList>
    </citation>
    <scope>NUCLEOTIDE SEQUENCE [LARGE SCALE GENOMIC DNA]</scope>
    <source>
        <strain evidence="1 2">ATCC 29174</strain>
    </source>
</reference>
<dbReference type="EMBL" id="AAVO02000042">
    <property type="protein sequence ID" value="EDM85256.1"/>
    <property type="molecule type" value="Genomic_DNA"/>
</dbReference>
<dbReference type="AlphaFoldDB" id="A5ZYQ7"/>
<organism evidence="1 2">
    <name type="scientific">Blautia obeum ATCC 29174</name>
    <dbReference type="NCBI Taxonomy" id="411459"/>
    <lineage>
        <taxon>Bacteria</taxon>
        <taxon>Bacillati</taxon>
        <taxon>Bacillota</taxon>
        <taxon>Clostridia</taxon>
        <taxon>Lachnospirales</taxon>
        <taxon>Lachnospiraceae</taxon>
        <taxon>Blautia</taxon>
    </lineage>
</organism>
<reference evidence="1 2" key="2">
    <citation type="submission" date="2007-04" db="EMBL/GenBank/DDBJ databases">
        <title>Draft genome sequence of Ruminococcus obeum (ATCC 29174).</title>
        <authorList>
            <person name="Sudarsanam P."/>
            <person name="Ley R."/>
            <person name="Guruge J."/>
            <person name="Turnbaugh P.J."/>
            <person name="Mahowald M."/>
            <person name="Liep D."/>
            <person name="Gordon J."/>
        </authorList>
    </citation>
    <scope>NUCLEOTIDE SEQUENCE [LARGE SCALE GENOMIC DNA]</scope>
    <source>
        <strain evidence="1 2">ATCC 29174</strain>
    </source>
</reference>
<dbReference type="HOGENOM" id="CLU_2714308_0_0_9"/>
<evidence type="ECO:0000313" key="1">
    <source>
        <dbReference type="EMBL" id="EDM85256.1"/>
    </source>
</evidence>
<dbReference type="Proteomes" id="UP000006002">
    <property type="component" value="Unassembled WGS sequence"/>
</dbReference>
<protein>
    <submittedName>
        <fullName evidence="1">Uncharacterized protein</fullName>
    </submittedName>
</protein>
<accession>A5ZYQ7</accession>
<sequence>MKKKKIKDWMKKIVAVYYYHDYSLPAEEFQSLVRGSKVDYIISTTRELDEYLSGTTMYVLGQTENYRVWKVV</sequence>
<evidence type="ECO:0000313" key="2">
    <source>
        <dbReference type="Proteomes" id="UP000006002"/>
    </source>
</evidence>
<proteinExistence type="predicted"/>
<gene>
    <name evidence="1" type="ORF">RUMOBE_04176</name>
</gene>